<dbReference type="GO" id="GO:0016491">
    <property type="term" value="F:oxidoreductase activity"/>
    <property type="evidence" value="ECO:0007669"/>
    <property type="project" value="TreeGrafter"/>
</dbReference>
<dbReference type="Gene3D" id="3.40.50.720">
    <property type="entry name" value="NAD(P)-binding Rossmann-like Domain"/>
    <property type="match status" value="2"/>
</dbReference>
<sequence length="650" mass="72102">MGKKRKSQDGQGTMNDTQPLLAAGEMTAQFSDTEIATTTAVLERLSDNPALKGFARSSESFKAMLAAGYRAFAPAPEEKKAAAKRAKKTQREADHGALDEVGIRKMRQVKMVGMIGGSVDLPKPPRIGTSAENEKFIEDDEAKVAREIAAEARKIQEKAQVILEQSDPVFTHVEAETQEEAQQKLPPPKKLNFKRSCHICGTLFDELHAFYDQLCADCSTLNYAKRFSKADMNGRVCLVTGARVKIGYAIALKFLRMNATKVIVTTRFPHDAARRFSLEPDVEFFKSRLTIYGLDFRDIRMMHHFCAHIRTKETRLDVIINNAAQTVRKPPGFYEHLISGEAIGSLDPDTLNSVEVVDVFRVGDKYLFGSPDITAAEAKRLTMNIKRGGSSEKPGLLHVVEKEGEIFLATPAQNATNLGTDFIPADAGSSAVVTLKDVVPVSEAASMSQIPLMVSDVTAAAQATQLFPKGLYDRDDQQVDLRTQNSWNLEMGQISTIEMMECHTINTFAPWILISELKSLMEASGPLDGTVLPEGIFFDKYIVNVSAMEGQFYRNKTIFHPHTNMAKASLNMMTRTASAGFAAIGIFMTAVDTGWITDEQPQHLWEKRSLQPPPLDEWDAAMRVIDPVLCGIRGEERVWGVFLKNYRPTR</sequence>
<dbReference type="InterPro" id="IPR002347">
    <property type="entry name" value="SDR_fam"/>
</dbReference>
<evidence type="ECO:0000256" key="2">
    <source>
        <dbReference type="SAM" id="MobiDB-lite"/>
    </source>
</evidence>
<dbReference type="GO" id="GO:0005737">
    <property type="term" value="C:cytoplasm"/>
    <property type="evidence" value="ECO:0007669"/>
    <property type="project" value="TreeGrafter"/>
</dbReference>
<reference evidence="3" key="1">
    <citation type="submission" date="2020-05" db="EMBL/GenBank/DDBJ databases">
        <title>Phylogenomic resolution of chytrid fungi.</title>
        <authorList>
            <person name="Stajich J.E."/>
            <person name="Amses K."/>
            <person name="Simmons R."/>
            <person name="Seto K."/>
            <person name="Myers J."/>
            <person name="Bonds A."/>
            <person name="Quandt C.A."/>
            <person name="Barry K."/>
            <person name="Liu P."/>
            <person name="Grigoriev I."/>
            <person name="Longcore J.E."/>
            <person name="James T.Y."/>
        </authorList>
    </citation>
    <scope>NUCLEOTIDE SEQUENCE</scope>
    <source>
        <strain evidence="3">JEL0513</strain>
    </source>
</reference>
<evidence type="ECO:0000256" key="1">
    <source>
        <dbReference type="ARBA" id="ARBA00006484"/>
    </source>
</evidence>
<comment type="similarity">
    <text evidence="1">Belongs to the short-chain dehydrogenases/reductases (SDR) family.</text>
</comment>
<dbReference type="EMBL" id="JADGJH010003084">
    <property type="protein sequence ID" value="KAJ3093394.1"/>
    <property type="molecule type" value="Genomic_DNA"/>
</dbReference>
<accession>A0AAD5SVT4</accession>
<evidence type="ECO:0000313" key="3">
    <source>
        <dbReference type="EMBL" id="KAJ3093394.1"/>
    </source>
</evidence>
<evidence type="ECO:0000313" key="4">
    <source>
        <dbReference type="Proteomes" id="UP001211907"/>
    </source>
</evidence>
<feature type="compositionally biased region" description="Polar residues" evidence="2">
    <location>
        <begin position="9"/>
        <end position="18"/>
    </location>
</feature>
<feature type="region of interest" description="Disordered" evidence="2">
    <location>
        <begin position="1"/>
        <end position="23"/>
    </location>
</feature>
<organism evidence="3 4">
    <name type="scientific">Physocladia obscura</name>
    <dbReference type="NCBI Taxonomy" id="109957"/>
    <lineage>
        <taxon>Eukaryota</taxon>
        <taxon>Fungi</taxon>
        <taxon>Fungi incertae sedis</taxon>
        <taxon>Chytridiomycota</taxon>
        <taxon>Chytridiomycota incertae sedis</taxon>
        <taxon>Chytridiomycetes</taxon>
        <taxon>Chytridiales</taxon>
        <taxon>Chytriomycetaceae</taxon>
        <taxon>Physocladia</taxon>
    </lineage>
</organism>
<dbReference type="AlphaFoldDB" id="A0AAD5SVT4"/>
<dbReference type="Proteomes" id="UP001211907">
    <property type="component" value="Unassembled WGS sequence"/>
</dbReference>
<gene>
    <name evidence="3" type="ORF">HK100_006635</name>
</gene>
<dbReference type="InterPro" id="IPR051468">
    <property type="entry name" value="Fungal_SecMetab_SDRs"/>
</dbReference>
<dbReference type="PANTHER" id="PTHR43544">
    <property type="entry name" value="SHORT-CHAIN DEHYDROGENASE/REDUCTASE"/>
    <property type="match status" value="1"/>
</dbReference>
<dbReference type="SUPFAM" id="SSF51735">
    <property type="entry name" value="NAD(P)-binding Rossmann-fold domains"/>
    <property type="match status" value="1"/>
</dbReference>
<dbReference type="InterPro" id="IPR036291">
    <property type="entry name" value="NAD(P)-bd_dom_sf"/>
</dbReference>
<proteinExistence type="inferred from homology"/>
<dbReference type="Pfam" id="PF00106">
    <property type="entry name" value="adh_short"/>
    <property type="match status" value="1"/>
</dbReference>
<evidence type="ECO:0008006" key="5">
    <source>
        <dbReference type="Google" id="ProtNLM"/>
    </source>
</evidence>
<dbReference type="PANTHER" id="PTHR43544:SF2">
    <property type="entry name" value="OXIDOREDUCTASE"/>
    <property type="match status" value="1"/>
</dbReference>
<feature type="non-terminal residue" evidence="3">
    <location>
        <position position="1"/>
    </location>
</feature>
<keyword evidence="4" id="KW-1185">Reference proteome</keyword>
<protein>
    <recommendedName>
        <fullName evidence="5">Oxidoreductase</fullName>
    </recommendedName>
</protein>
<comment type="caution">
    <text evidence="3">The sequence shown here is derived from an EMBL/GenBank/DDBJ whole genome shotgun (WGS) entry which is preliminary data.</text>
</comment>
<name>A0AAD5SVT4_9FUNG</name>